<feature type="transmembrane region" description="Helical" evidence="6">
    <location>
        <begin position="323"/>
        <end position="350"/>
    </location>
</feature>
<evidence type="ECO:0000313" key="8">
    <source>
        <dbReference type="EMBL" id="JAG88414.1"/>
    </source>
</evidence>
<feature type="transmembrane region" description="Helical" evidence="6">
    <location>
        <begin position="60"/>
        <end position="79"/>
    </location>
</feature>
<feature type="transmembrane region" description="Helical" evidence="6">
    <location>
        <begin position="289"/>
        <end position="311"/>
    </location>
</feature>
<keyword evidence="2 6" id="KW-0812">Transmembrane</keyword>
<dbReference type="EMBL" id="GCHU01008035">
    <property type="protein sequence ID" value="JAG88414.1"/>
    <property type="molecule type" value="Transcribed_RNA"/>
</dbReference>
<dbReference type="GO" id="GO:0016020">
    <property type="term" value="C:membrane"/>
    <property type="evidence" value="ECO:0007669"/>
    <property type="project" value="UniProtKB-SubCell"/>
</dbReference>
<evidence type="ECO:0000256" key="6">
    <source>
        <dbReference type="SAM" id="Phobius"/>
    </source>
</evidence>
<dbReference type="EMBL" id="GCHU01008036">
    <property type="protein sequence ID" value="JAG88413.1"/>
    <property type="molecule type" value="Transcribed_RNA"/>
</dbReference>
<feature type="transmembrane region" description="Helical" evidence="6">
    <location>
        <begin position="91"/>
        <end position="113"/>
    </location>
</feature>
<organism evidence="7">
    <name type="scientific">Wollemia nobilis</name>
    <dbReference type="NCBI Taxonomy" id="56998"/>
    <lineage>
        <taxon>Eukaryota</taxon>
        <taxon>Viridiplantae</taxon>
        <taxon>Streptophyta</taxon>
        <taxon>Embryophyta</taxon>
        <taxon>Tracheophyta</taxon>
        <taxon>Spermatophyta</taxon>
        <taxon>Pinopsida</taxon>
        <taxon>Pinidae</taxon>
        <taxon>Conifers II</taxon>
        <taxon>Araucariales</taxon>
        <taxon>Araucariaceae</taxon>
        <taxon>Wollemia</taxon>
    </lineage>
</organism>
<dbReference type="PANTHER" id="PTHR31419:SF1">
    <property type="entry name" value="PROTEIN PIN-LIKES 6"/>
    <property type="match status" value="1"/>
</dbReference>
<proteinExistence type="predicted"/>
<accession>A0A0C9S9D5</accession>
<evidence type="ECO:0000256" key="1">
    <source>
        <dbReference type="ARBA" id="ARBA00004141"/>
    </source>
</evidence>
<evidence type="ECO:0000256" key="5">
    <source>
        <dbReference type="ARBA" id="ARBA00023294"/>
    </source>
</evidence>
<keyword evidence="4 6" id="KW-0472">Membrane</keyword>
<dbReference type="AlphaFoldDB" id="A0A0C9S9D5"/>
<evidence type="ECO:0000256" key="3">
    <source>
        <dbReference type="ARBA" id="ARBA00022989"/>
    </source>
</evidence>
<feature type="transmembrane region" description="Helical" evidence="6">
    <location>
        <begin position="125"/>
        <end position="146"/>
    </location>
</feature>
<dbReference type="GO" id="GO:0009734">
    <property type="term" value="P:auxin-activated signaling pathway"/>
    <property type="evidence" value="ECO:0007669"/>
    <property type="project" value="UniProtKB-KW"/>
</dbReference>
<feature type="transmembrane region" description="Helical" evidence="6">
    <location>
        <begin position="257"/>
        <end position="277"/>
    </location>
</feature>
<feature type="transmembrane region" description="Helical" evidence="6">
    <location>
        <begin position="166"/>
        <end position="187"/>
    </location>
</feature>
<comment type="subcellular location">
    <subcellularLocation>
        <location evidence="1">Membrane</location>
        <topology evidence="1">Multi-pass membrane protein</topology>
    </subcellularLocation>
</comment>
<dbReference type="Pfam" id="PF03547">
    <property type="entry name" value="Mem_trans"/>
    <property type="match status" value="1"/>
</dbReference>
<dbReference type="InterPro" id="IPR004776">
    <property type="entry name" value="Mem_transp_PIN-like"/>
</dbReference>
<dbReference type="GO" id="GO:0080162">
    <property type="term" value="P:endoplasmic reticulum to cytosol auxin transport"/>
    <property type="evidence" value="ECO:0007669"/>
    <property type="project" value="InterPro"/>
</dbReference>
<evidence type="ECO:0000313" key="7">
    <source>
        <dbReference type="EMBL" id="JAG88413.1"/>
    </source>
</evidence>
<evidence type="ECO:0000256" key="2">
    <source>
        <dbReference type="ARBA" id="ARBA00022692"/>
    </source>
</evidence>
<keyword evidence="5" id="KW-0927">Auxin signaling pathway</keyword>
<dbReference type="InterPro" id="IPR039305">
    <property type="entry name" value="PILS2/6"/>
</dbReference>
<protein>
    <submittedName>
        <fullName evidence="8">TSA: Wollemia nobilis Ref_Wollemi_Transcript_8086_1949 transcribed RNA sequence</fullName>
    </submittedName>
    <submittedName>
        <fullName evidence="7">TSA: Wollemia nobilis Ref_Wollemi_Transcript_8087_1943 transcribed RNA sequence</fullName>
    </submittedName>
</protein>
<reference evidence="7" key="1">
    <citation type="submission" date="2015-02" db="EMBL/GenBank/DDBJ databases">
        <title>A transcriptome of Wollemia nobilis - a relic of Gondwana.</title>
        <authorList>
            <person name="Chia J.Y."/>
            <person name="Leong Y.S."/>
            <person name="Abdul Karim S."/>
            <person name="Wan Azmi N."/>
            <person name="Hercus R."/>
            <person name="Croft L."/>
        </authorList>
    </citation>
    <scope>NUCLEOTIDE SEQUENCE</scope>
    <source>
        <strain evidence="7">MaeBrown</strain>
        <tissue evidence="7">Leaf</tissue>
    </source>
</reference>
<name>A0A0C9S9D5_9CONI</name>
<evidence type="ECO:0000256" key="4">
    <source>
        <dbReference type="ARBA" id="ARBA00023136"/>
    </source>
</evidence>
<feature type="transmembrane region" description="Helical" evidence="6">
    <location>
        <begin position="28"/>
        <end position="48"/>
    </location>
</feature>
<keyword evidence="3 6" id="KW-1133">Transmembrane helix</keyword>
<sequence>MKAAFMMAATKFMAMVRQSESVFAMLKYSTLPIAKVFVMCMFGFILASKYVNILTPSGRKLLNGLVFTLFLPCLIFTELGRAVTLQKMLEWWFIPMNIVLATISGSLIGYLVALCVRPPKNYFKFTIVQIGIGNIGNVPLVLIGAMCRDKSNPFGDSKTCNQMGSAYISFGQWVGAVILYTYVFYMLSPPQDTGNLESVANGTKQNMPMINTTRIPLLASEEGTLDNLPKPLDWRSKATEVFAEVSSFLERIHIKQVLQPPILASVLAIFIGIIPFLKQLILTDDAPLFFITDACIILGGAMIPCIMLALGGNLTGGPSNSKLGLRTTAAIIFARLFLVPPAGLGIVILADKLGFLPPNDKMFRFVLLLQHTMPTSILSGAVCTVRGFAEKEASTILFWVHIVAMFSMTLWITLYLNILF</sequence>
<feature type="transmembrane region" description="Helical" evidence="6">
    <location>
        <begin position="396"/>
        <end position="418"/>
    </location>
</feature>
<dbReference type="PANTHER" id="PTHR31419">
    <property type="entry name" value="PROTEIN PIN-LIKES 2"/>
    <property type="match status" value="1"/>
</dbReference>